<dbReference type="AlphaFoldDB" id="A0A6A6BIK1"/>
<sequence length="154" mass="17085">MEVYVEYKYTAVMGLHGDWHGCLRATLDSRARCTLTYARSPCRPVSALELTPPDQSARRVQPETRSAICTLFHSRLPCLAPAHARRPPLPPTHPPPSTTIHHHPPSTHPLSPRRPSLDTPFNVAVSARRPLATHHAARLAPISQLPILTDRLSL</sequence>
<accession>A0A6A6BIK1</accession>
<name>A0A6A6BIK1_9PEZI</name>
<evidence type="ECO:0000256" key="1">
    <source>
        <dbReference type="SAM" id="MobiDB-lite"/>
    </source>
</evidence>
<dbReference type="Proteomes" id="UP000799438">
    <property type="component" value="Unassembled WGS sequence"/>
</dbReference>
<dbReference type="GeneID" id="54293331"/>
<feature type="compositionally biased region" description="Pro residues" evidence="1">
    <location>
        <begin position="87"/>
        <end position="97"/>
    </location>
</feature>
<reference evidence="2" key="1">
    <citation type="journal article" date="2020" name="Stud. Mycol.">
        <title>101 Dothideomycetes genomes: a test case for predicting lifestyles and emergence of pathogens.</title>
        <authorList>
            <person name="Haridas S."/>
            <person name="Albert R."/>
            <person name="Binder M."/>
            <person name="Bloem J."/>
            <person name="Labutti K."/>
            <person name="Salamov A."/>
            <person name="Andreopoulos B."/>
            <person name="Baker S."/>
            <person name="Barry K."/>
            <person name="Bills G."/>
            <person name="Bluhm B."/>
            <person name="Cannon C."/>
            <person name="Castanera R."/>
            <person name="Culley D."/>
            <person name="Daum C."/>
            <person name="Ezra D."/>
            <person name="Gonzalez J."/>
            <person name="Henrissat B."/>
            <person name="Kuo A."/>
            <person name="Liang C."/>
            <person name="Lipzen A."/>
            <person name="Lutzoni F."/>
            <person name="Magnuson J."/>
            <person name="Mondo S."/>
            <person name="Nolan M."/>
            <person name="Ohm R."/>
            <person name="Pangilinan J."/>
            <person name="Park H.-J."/>
            <person name="Ramirez L."/>
            <person name="Alfaro M."/>
            <person name="Sun H."/>
            <person name="Tritt A."/>
            <person name="Yoshinaga Y."/>
            <person name="Zwiers L.-H."/>
            <person name="Turgeon B."/>
            <person name="Goodwin S."/>
            <person name="Spatafora J."/>
            <person name="Crous P."/>
            <person name="Grigoriev I."/>
        </authorList>
    </citation>
    <scope>NUCLEOTIDE SEQUENCE</scope>
    <source>
        <strain evidence="2">CBS 121167</strain>
    </source>
</reference>
<evidence type="ECO:0000313" key="2">
    <source>
        <dbReference type="EMBL" id="KAF2142401.1"/>
    </source>
</evidence>
<protein>
    <submittedName>
        <fullName evidence="2">Uncharacterized protein</fullName>
    </submittedName>
</protein>
<keyword evidence="3" id="KW-1185">Reference proteome</keyword>
<dbReference type="RefSeq" id="XP_033398113.1">
    <property type="nucleotide sequence ID" value="XM_033535835.1"/>
</dbReference>
<feature type="region of interest" description="Disordered" evidence="1">
    <location>
        <begin position="82"/>
        <end position="119"/>
    </location>
</feature>
<gene>
    <name evidence="2" type="ORF">K452DRAFT_18080</name>
</gene>
<dbReference type="EMBL" id="ML995484">
    <property type="protein sequence ID" value="KAF2142401.1"/>
    <property type="molecule type" value="Genomic_DNA"/>
</dbReference>
<organism evidence="2 3">
    <name type="scientific">Aplosporella prunicola CBS 121167</name>
    <dbReference type="NCBI Taxonomy" id="1176127"/>
    <lineage>
        <taxon>Eukaryota</taxon>
        <taxon>Fungi</taxon>
        <taxon>Dikarya</taxon>
        <taxon>Ascomycota</taxon>
        <taxon>Pezizomycotina</taxon>
        <taxon>Dothideomycetes</taxon>
        <taxon>Dothideomycetes incertae sedis</taxon>
        <taxon>Botryosphaeriales</taxon>
        <taxon>Aplosporellaceae</taxon>
        <taxon>Aplosporella</taxon>
    </lineage>
</organism>
<evidence type="ECO:0000313" key="3">
    <source>
        <dbReference type="Proteomes" id="UP000799438"/>
    </source>
</evidence>
<proteinExistence type="predicted"/>